<comment type="caution">
    <text evidence="1">The sequence shown here is derived from an EMBL/GenBank/DDBJ whole genome shotgun (WGS) entry which is preliminary data.</text>
</comment>
<accession>A0A443RKD8</accession>
<proteinExistence type="predicted"/>
<name>A0A443RKD8_9ACAR</name>
<evidence type="ECO:0000313" key="1">
    <source>
        <dbReference type="EMBL" id="RWS15735.1"/>
    </source>
</evidence>
<organism evidence="1 2">
    <name type="scientific">Dinothrombium tinctorium</name>
    <dbReference type="NCBI Taxonomy" id="1965070"/>
    <lineage>
        <taxon>Eukaryota</taxon>
        <taxon>Metazoa</taxon>
        <taxon>Ecdysozoa</taxon>
        <taxon>Arthropoda</taxon>
        <taxon>Chelicerata</taxon>
        <taxon>Arachnida</taxon>
        <taxon>Acari</taxon>
        <taxon>Acariformes</taxon>
        <taxon>Trombidiformes</taxon>
        <taxon>Prostigmata</taxon>
        <taxon>Anystina</taxon>
        <taxon>Parasitengona</taxon>
        <taxon>Trombidioidea</taxon>
        <taxon>Trombidiidae</taxon>
        <taxon>Dinothrombium</taxon>
    </lineage>
</organism>
<dbReference type="OrthoDB" id="6491109at2759"/>
<evidence type="ECO:0000313" key="2">
    <source>
        <dbReference type="Proteomes" id="UP000285301"/>
    </source>
</evidence>
<gene>
    <name evidence="1" type="ORF">B4U79_14038</name>
</gene>
<keyword evidence="2" id="KW-1185">Reference proteome</keyword>
<dbReference type="Proteomes" id="UP000285301">
    <property type="component" value="Unassembled WGS sequence"/>
</dbReference>
<dbReference type="STRING" id="1965070.A0A443RKD8"/>
<protein>
    <submittedName>
        <fullName evidence="1">Protein transport protein Sec31A-like protein</fullName>
    </submittedName>
</protein>
<reference evidence="1 2" key="1">
    <citation type="journal article" date="2018" name="Gigascience">
        <title>Genomes of trombidid mites reveal novel predicted allergens and laterally-transferred genes associated with secondary metabolism.</title>
        <authorList>
            <person name="Dong X."/>
            <person name="Chaisiri K."/>
            <person name="Xia D."/>
            <person name="Armstrong S.D."/>
            <person name="Fang Y."/>
            <person name="Donnelly M.J."/>
            <person name="Kadowaki T."/>
            <person name="McGarry J.W."/>
            <person name="Darby A.C."/>
            <person name="Makepeace B.L."/>
        </authorList>
    </citation>
    <scope>NUCLEOTIDE SEQUENCE [LARGE SCALE GENOMIC DNA]</scope>
    <source>
        <strain evidence="1">UoL-WK</strain>
    </source>
</reference>
<dbReference type="Gene3D" id="1.20.940.10">
    <property type="entry name" value="Functional domain of the splicing factor Prp18"/>
    <property type="match status" value="1"/>
</dbReference>
<dbReference type="AlphaFoldDB" id="A0A443RKD8"/>
<dbReference type="EMBL" id="NCKU01000374">
    <property type="protein sequence ID" value="RWS15735.1"/>
    <property type="molecule type" value="Genomic_DNA"/>
</dbReference>
<sequence>MKLKLSQESSLSPVAINGLKEIISALNQNDYNRALTAHSHLVASTTFGETADFLPAIKVLLHLSHQYLHF</sequence>